<dbReference type="GO" id="GO:0016020">
    <property type="term" value="C:membrane"/>
    <property type="evidence" value="ECO:0007669"/>
    <property type="project" value="UniProtKB-SubCell"/>
</dbReference>
<evidence type="ECO:0000256" key="4">
    <source>
        <dbReference type="ARBA" id="ARBA00022801"/>
    </source>
</evidence>
<gene>
    <name evidence="10" type="ORF">AZF00_06895</name>
</gene>
<keyword evidence="4" id="KW-0378">Hydrolase</keyword>
<evidence type="ECO:0000259" key="9">
    <source>
        <dbReference type="Pfam" id="PF16733"/>
    </source>
</evidence>
<evidence type="ECO:0000259" key="8">
    <source>
        <dbReference type="Pfam" id="PF01694"/>
    </source>
</evidence>
<dbReference type="InterPro" id="IPR022764">
    <property type="entry name" value="Peptidase_S54_rhomboid_dom"/>
</dbReference>
<dbReference type="AlphaFoldDB" id="A0A127M4B3"/>
<dbReference type="Proteomes" id="UP000074119">
    <property type="component" value="Chromosome"/>
</dbReference>
<accession>A0A127M4B3</accession>
<dbReference type="InterPro" id="IPR038244">
    <property type="entry name" value="NRho_sf"/>
</dbReference>
<comment type="similarity">
    <text evidence="2">Belongs to the peptidase S54 family.</text>
</comment>
<name>A0A127M4B3_9GAMM</name>
<comment type="subcellular location">
    <subcellularLocation>
        <location evidence="1">Membrane</location>
        <topology evidence="1">Multi-pass membrane protein</topology>
    </subcellularLocation>
</comment>
<feature type="transmembrane region" description="Helical" evidence="7">
    <location>
        <begin position="227"/>
        <end position="246"/>
    </location>
</feature>
<dbReference type="PANTHER" id="PTHR43731:SF14">
    <property type="entry name" value="PRESENILIN-ASSOCIATED RHOMBOID-LIKE PROTEIN, MITOCHONDRIAL"/>
    <property type="match status" value="1"/>
</dbReference>
<keyword evidence="5 7" id="KW-1133">Transmembrane helix</keyword>
<dbReference type="PANTHER" id="PTHR43731">
    <property type="entry name" value="RHOMBOID PROTEASE"/>
    <property type="match status" value="1"/>
</dbReference>
<evidence type="ECO:0000256" key="6">
    <source>
        <dbReference type="ARBA" id="ARBA00023136"/>
    </source>
</evidence>
<evidence type="ECO:0000256" key="2">
    <source>
        <dbReference type="ARBA" id="ARBA00009045"/>
    </source>
</evidence>
<keyword evidence="3 7" id="KW-0812">Transmembrane</keyword>
<dbReference type="InterPro" id="IPR050925">
    <property type="entry name" value="Rhomboid_protease_S54"/>
</dbReference>
<dbReference type="KEGG" id="zal:AZF00_06895"/>
<organism evidence="10 11">
    <name type="scientific">Zhongshania aliphaticivorans</name>
    <dbReference type="NCBI Taxonomy" id="1470434"/>
    <lineage>
        <taxon>Bacteria</taxon>
        <taxon>Pseudomonadati</taxon>
        <taxon>Pseudomonadota</taxon>
        <taxon>Gammaproteobacteria</taxon>
        <taxon>Cellvibrionales</taxon>
        <taxon>Spongiibacteraceae</taxon>
        <taxon>Zhongshania</taxon>
    </lineage>
</organism>
<dbReference type="RefSeq" id="WP_008247260.1">
    <property type="nucleotide sequence ID" value="NZ_CP014544.1"/>
</dbReference>
<keyword evidence="6 7" id="KW-0472">Membrane</keyword>
<feature type="domain" description="Peptidase S54 rhomboid" evidence="8">
    <location>
        <begin position="135"/>
        <end position="273"/>
    </location>
</feature>
<evidence type="ECO:0008006" key="12">
    <source>
        <dbReference type="Google" id="ProtNLM"/>
    </source>
</evidence>
<dbReference type="InterPro" id="IPR035952">
    <property type="entry name" value="Rhomboid-like_sf"/>
</dbReference>
<dbReference type="STRING" id="1470434.AZF00_06895"/>
<evidence type="ECO:0000256" key="1">
    <source>
        <dbReference type="ARBA" id="ARBA00004141"/>
    </source>
</evidence>
<dbReference type="GO" id="GO:0004252">
    <property type="term" value="F:serine-type endopeptidase activity"/>
    <property type="evidence" value="ECO:0007669"/>
    <property type="project" value="InterPro"/>
</dbReference>
<feature type="transmembrane region" description="Helical" evidence="7">
    <location>
        <begin position="258"/>
        <end position="277"/>
    </location>
</feature>
<dbReference type="InterPro" id="IPR031976">
    <property type="entry name" value="NRho"/>
</dbReference>
<protein>
    <recommendedName>
        <fullName evidence="12">Rhomboid protease</fullName>
    </recommendedName>
</protein>
<reference evidence="10 11" key="1">
    <citation type="submission" date="2015-12" db="EMBL/GenBank/DDBJ databases">
        <authorList>
            <person name="Shamseldin A."/>
            <person name="Moawad H."/>
            <person name="Abd El-Rahim W.M."/>
            <person name="Sadowsky M.J."/>
        </authorList>
    </citation>
    <scope>NUCLEOTIDE SEQUENCE [LARGE SCALE GENOMIC DNA]</scope>
    <source>
        <strain evidence="10 11">SM2</strain>
    </source>
</reference>
<feature type="transmembrane region" description="Helical" evidence="7">
    <location>
        <begin position="140"/>
        <end position="161"/>
    </location>
</feature>
<dbReference type="Pfam" id="PF16733">
    <property type="entry name" value="NRho"/>
    <property type="match status" value="1"/>
</dbReference>
<feature type="transmembrane region" description="Helical" evidence="7">
    <location>
        <begin position="84"/>
        <end position="106"/>
    </location>
</feature>
<dbReference type="Gene3D" id="1.20.1540.10">
    <property type="entry name" value="Rhomboid-like"/>
    <property type="match status" value="1"/>
</dbReference>
<dbReference type="Pfam" id="PF01694">
    <property type="entry name" value="Rhomboid"/>
    <property type="match status" value="1"/>
</dbReference>
<feature type="transmembrane region" description="Helical" evidence="7">
    <location>
        <begin position="196"/>
        <end position="215"/>
    </location>
</feature>
<proteinExistence type="inferred from homology"/>
<sequence>MSEFVGLRLPVTADLEEFSALLCQLSVPHRISEERGMLVVWVGAESHVAQVKALYERLQSGDLELRLESTAVTAKAPSTWFRNLATAPVVVVLLLLSLLGSILPVVDRHFEILPLLSFYQLHLVGGDLQGAWPRGELWRVITPAFLHFGLMHIVFNALWLWELGGMIERRQGAVRILGLVLLIAAGSNIAQAMTGVSLFGGMSGVIYGLLGYIVVWNRLRPATPFPLVKGVAAVMVVWLLVCMAGFTELLGLGAVANTAHLSGLVLGLILGLAAALLDRKPESSPS</sequence>
<feature type="domain" description="Rhomboid protease N-terminal" evidence="9">
    <location>
        <begin position="4"/>
        <end position="67"/>
    </location>
</feature>
<evidence type="ECO:0000313" key="11">
    <source>
        <dbReference type="Proteomes" id="UP000074119"/>
    </source>
</evidence>
<dbReference type="SUPFAM" id="SSF144091">
    <property type="entry name" value="Rhomboid-like"/>
    <property type="match status" value="1"/>
</dbReference>
<evidence type="ECO:0000256" key="7">
    <source>
        <dbReference type="SAM" id="Phobius"/>
    </source>
</evidence>
<evidence type="ECO:0000313" key="10">
    <source>
        <dbReference type="EMBL" id="AMO68046.1"/>
    </source>
</evidence>
<dbReference type="Gene3D" id="3.30.70.2080">
    <property type="match status" value="1"/>
</dbReference>
<dbReference type="EMBL" id="CP014544">
    <property type="protein sequence ID" value="AMO68046.1"/>
    <property type="molecule type" value="Genomic_DNA"/>
</dbReference>
<evidence type="ECO:0000256" key="5">
    <source>
        <dbReference type="ARBA" id="ARBA00022989"/>
    </source>
</evidence>
<evidence type="ECO:0000256" key="3">
    <source>
        <dbReference type="ARBA" id="ARBA00022692"/>
    </source>
</evidence>